<gene>
    <name evidence="1" type="ORF">SAMN04489842_3773</name>
</gene>
<evidence type="ECO:0000313" key="2">
    <source>
        <dbReference type="Proteomes" id="UP000198848"/>
    </source>
</evidence>
<dbReference type="AlphaFoldDB" id="A0A1H1IS78"/>
<protein>
    <submittedName>
        <fullName evidence="1">Uncharacterized protein</fullName>
    </submittedName>
</protein>
<organism evidence="1 2">
    <name type="scientific">Natronobacterium texcoconense</name>
    <dbReference type="NCBI Taxonomy" id="1095778"/>
    <lineage>
        <taxon>Archaea</taxon>
        <taxon>Methanobacteriati</taxon>
        <taxon>Methanobacteriota</taxon>
        <taxon>Stenosarchaea group</taxon>
        <taxon>Halobacteria</taxon>
        <taxon>Halobacteriales</taxon>
        <taxon>Natrialbaceae</taxon>
        <taxon>Natronobacterium</taxon>
    </lineage>
</organism>
<evidence type="ECO:0000313" key="1">
    <source>
        <dbReference type="EMBL" id="SDR40489.1"/>
    </source>
</evidence>
<dbReference type="Proteomes" id="UP000198848">
    <property type="component" value="Unassembled WGS sequence"/>
</dbReference>
<name>A0A1H1IS78_NATTX</name>
<dbReference type="EMBL" id="FNLC01000005">
    <property type="protein sequence ID" value="SDR40489.1"/>
    <property type="molecule type" value="Genomic_DNA"/>
</dbReference>
<dbReference type="OrthoDB" id="224574at2157"/>
<proteinExistence type="predicted"/>
<reference evidence="2" key="1">
    <citation type="submission" date="2016-10" db="EMBL/GenBank/DDBJ databases">
        <authorList>
            <person name="Varghese N."/>
            <person name="Submissions S."/>
        </authorList>
    </citation>
    <scope>NUCLEOTIDE SEQUENCE [LARGE SCALE GENOMIC DNA]</scope>
    <source>
        <strain evidence="2">DSM 24767</strain>
    </source>
</reference>
<accession>A0A1H1IS78</accession>
<dbReference type="STRING" id="1095778.SAMN04489842_3773"/>
<keyword evidence="2" id="KW-1185">Reference proteome</keyword>
<dbReference type="RefSeq" id="WP_090385283.1">
    <property type="nucleotide sequence ID" value="NZ_FNLC01000005.1"/>
</dbReference>
<sequence length="139" mass="16234">MRNRCEMGTLLAEDYAAYIDQHEIEPGSFADVRRGAWPEFIGDLRTIAGCDDADEAYQRAKTIYERCDEWEFVMAEEEHMRLAAFFRSVRRGTGGEIPRDAPERLPLEGPTFAEWLEYKRERLPALLEELEEQGEWLTE</sequence>